<organism evidence="3">
    <name type="scientific">marine sediment metagenome</name>
    <dbReference type="NCBI Taxonomy" id="412755"/>
    <lineage>
        <taxon>unclassified sequences</taxon>
        <taxon>metagenomes</taxon>
        <taxon>ecological metagenomes</taxon>
    </lineage>
</organism>
<reference evidence="3" key="1">
    <citation type="journal article" date="2014" name="Front. Microbiol.">
        <title>High frequency of phylogenetically diverse reductive dehalogenase-homologous genes in deep subseafloor sedimentary metagenomes.</title>
        <authorList>
            <person name="Kawai M."/>
            <person name="Futagami T."/>
            <person name="Toyoda A."/>
            <person name="Takaki Y."/>
            <person name="Nishi S."/>
            <person name="Hori S."/>
            <person name="Arai W."/>
            <person name="Tsubouchi T."/>
            <person name="Morono Y."/>
            <person name="Uchiyama I."/>
            <person name="Ito T."/>
            <person name="Fujiyama A."/>
            <person name="Inagaki F."/>
            <person name="Takami H."/>
        </authorList>
    </citation>
    <scope>NUCLEOTIDE SEQUENCE</scope>
    <source>
        <strain evidence="3">Expedition CK06-06</strain>
    </source>
</reference>
<evidence type="ECO:0008006" key="4">
    <source>
        <dbReference type="Google" id="ProtNLM"/>
    </source>
</evidence>
<evidence type="ECO:0000259" key="2">
    <source>
        <dbReference type="Pfam" id="PF07587"/>
    </source>
</evidence>
<accession>X0SAI0</accession>
<feature type="non-terminal residue" evidence="3">
    <location>
        <position position="1"/>
    </location>
</feature>
<dbReference type="PANTHER" id="PTHR35889">
    <property type="entry name" value="CYCLOINULO-OLIGOSACCHARIDE FRUCTANOTRANSFERASE-RELATED"/>
    <property type="match status" value="1"/>
</dbReference>
<dbReference type="Pfam" id="PF07587">
    <property type="entry name" value="PSD1"/>
    <property type="match status" value="1"/>
</dbReference>
<sequence>VRYADTVGYHGDQDHNISPYRDYVVDCFNENLPLDRFTHEQLAGDLLSQQEDGDVDAKIRLKIASGYNRLLQTSHEGGVQKKEYLAIYAADRVRNISSVWMGATMGCCQCHDHKFDPYTMRDFYSMVAFFADIDEDKTFAGSNTLPTRREPEMYVFSAADRKRIEVIEGKLRALNAADPLDKEAIAVLGAERKAIEKKTRKTMVTVAVAPREIRVLPRGNWLDETGEVVQPAIPEFLGEIQTAGRRANRLDLAYWLTDVESGSGLLTARVFVNRMWYLLFGRGIATQLDDFGGQGTPPSHASLLDTLALDFVHTDWNVKRLIKQLVMSHTYQLASHREGGQSDSDSDNQLFARQARFRFPAETIRDAALAISGLLQPQRGGVSVKPYQPEGYYRHLNFPERTYHADTDARQWQRGIYVHWQRQFLHPMLRAFDAPLREECTAQRSQSNTPSAALVLLNDPTFIEAARVLAKKIIDEGGATDSERIRFGFKRAVSRKPDSTEMRLLEQLLQKSRATYQRNPQAAESLIQT</sequence>
<feature type="non-terminal residue" evidence="3">
    <location>
        <position position="529"/>
    </location>
</feature>
<evidence type="ECO:0000313" key="3">
    <source>
        <dbReference type="EMBL" id="GAF78038.1"/>
    </source>
</evidence>
<proteinExistence type="predicted"/>
<comment type="caution">
    <text evidence="3">The sequence shown here is derived from an EMBL/GenBank/DDBJ whole genome shotgun (WGS) entry which is preliminary data.</text>
</comment>
<feature type="domain" description="DUF1553" evidence="2">
    <location>
        <begin position="248"/>
        <end position="508"/>
    </location>
</feature>
<dbReference type="PANTHER" id="PTHR35889:SF3">
    <property type="entry name" value="F-BOX DOMAIN-CONTAINING PROTEIN"/>
    <property type="match status" value="1"/>
</dbReference>
<dbReference type="Pfam" id="PF07583">
    <property type="entry name" value="PSCyt2"/>
    <property type="match status" value="1"/>
</dbReference>
<dbReference type="InterPro" id="IPR022655">
    <property type="entry name" value="DUF1553"/>
</dbReference>
<dbReference type="AlphaFoldDB" id="X0SAI0"/>
<evidence type="ECO:0000259" key="1">
    <source>
        <dbReference type="Pfam" id="PF07583"/>
    </source>
</evidence>
<protein>
    <recommendedName>
        <fullName evidence="4">DUF1553 domain-containing protein</fullName>
    </recommendedName>
</protein>
<dbReference type="EMBL" id="BARS01001904">
    <property type="protein sequence ID" value="GAF78038.1"/>
    <property type="molecule type" value="Genomic_DNA"/>
</dbReference>
<gene>
    <name evidence="3" type="ORF">S01H1_03501</name>
</gene>
<name>X0SAI0_9ZZZZ</name>
<feature type="domain" description="DUF1549" evidence="1">
    <location>
        <begin position="1"/>
        <end position="134"/>
    </location>
</feature>
<dbReference type="InterPro" id="IPR011444">
    <property type="entry name" value="DUF1549"/>
</dbReference>